<dbReference type="OrthoDB" id="727118at2759"/>
<evidence type="ECO:0000256" key="4">
    <source>
        <dbReference type="ARBA" id="ARBA00022694"/>
    </source>
</evidence>
<comment type="caution">
    <text evidence="7">The sequence shown here is derived from an EMBL/GenBank/DDBJ whole genome shotgun (WGS) entry which is preliminary data.</text>
</comment>
<keyword evidence="8" id="KW-1185">Reference proteome</keyword>
<keyword evidence="7" id="KW-0808">Transferase</keyword>
<evidence type="ECO:0000313" key="7">
    <source>
        <dbReference type="EMBL" id="RKF62193.1"/>
    </source>
</evidence>
<keyword evidence="5" id="KW-0539">Nucleus</keyword>
<dbReference type="GO" id="GO:0008168">
    <property type="term" value="F:methyltransferase activity"/>
    <property type="evidence" value="ECO:0007669"/>
    <property type="project" value="UniProtKB-KW"/>
</dbReference>
<evidence type="ECO:0000313" key="8">
    <source>
        <dbReference type="Proteomes" id="UP000286134"/>
    </source>
</evidence>
<name>A0A420HXL1_9PEZI</name>
<evidence type="ECO:0000256" key="6">
    <source>
        <dbReference type="ARBA" id="ARBA00032319"/>
    </source>
</evidence>
<dbReference type="EMBL" id="MCFK01003534">
    <property type="protein sequence ID" value="RKF62193.1"/>
    <property type="molecule type" value="Genomic_DNA"/>
</dbReference>
<dbReference type="Proteomes" id="UP000286134">
    <property type="component" value="Unassembled WGS sequence"/>
</dbReference>
<keyword evidence="7" id="KW-0489">Methyltransferase</keyword>
<protein>
    <recommendedName>
        <fullName evidence="3">tRNA (adenine(58)-N(1))-methyltransferase non-catalytic subunit TRM6</fullName>
    </recommendedName>
    <alternativeName>
        <fullName evidence="6">tRNA(m1A58)-methyltransferase subunit TRM6</fullName>
    </alternativeName>
</protein>
<dbReference type="PANTHER" id="PTHR12945">
    <property type="entry name" value="TRANSLATION INITIATION FACTOR EIF3-RELATED"/>
    <property type="match status" value="1"/>
</dbReference>
<evidence type="ECO:0000256" key="2">
    <source>
        <dbReference type="ARBA" id="ARBA00008320"/>
    </source>
</evidence>
<accession>A0A420HXL1</accession>
<reference evidence="7 8" key="1">
    <citation type="journal article" date="2018" name="BMC Genomics">
        <title>Comparative genome analyses reveal sequence features reflecting distinct modes of host-adaptation between dicot and monocot powdery mildew.</title>
        <authorList>
            <person name="Wu Y."/>
            <person name="Ma X."/>
            <person name="Pan Z."/>
            <person name="Kale S.D."/>
            <person name="Song Y."/>
            <person name="King H."/>
            <person name="Zhang Q."/>
            <person name="Presley C."/>
            <person name="Deng X."/>
            <person name="Wei C.I."/>
            <person name="Xiao S."/>
        </authorList>
    </citation>
    <scope>NUCLEOTIDE SEQUENCE [LARGE SCALE GENOMIC DNA]</scope>
    <source>
        <strain evidence="7">UMSG2</strain>
    </source>
</reference>
<comment type="subcellular location">
    <subcellularLocation>
        <location evidence="1">Nucleus</location>
    </subcellularLocation>
</comment>
<organism evidence="7 8">
    <name type="scientific">Erysiphe neolycopersici</name>
    <dbReference type="NCBI Taxonomy" id="212602"/>
    <lineage>
        <taxon>Eukaryota</taxon>
        <taxon>Fungi</taxon>
        <taxon>Dikarya</taxon>
        <taxon>Ascomycota</taxon>
        <taxon>Pezizomycotina</taxon>
        <taxon>Leotiomycetes</taxon>
        <taxon>Erysiphales</taxon>
        <taxon>Erysiphaceae</taxon>
        <taxon>Erysiphe</taxon>
    </lineage>
</organism>
<dbReference type="AlphaFoldDB" id="A0A420HXL1"/>
<dbReference type="GO" id="GO:0005634">
    <property type="term" value="C:nucleus"/>
    <property type="evidence" value="ECO:0007669"/>
    <property type="project" value="UniProtKB-SubCell"/>
</dbReference>
<dbReference type="Pfam" id="PF04189">
    <property type="entry name" value="Gcd10p"/>
    <property type="match status" value="1"/>
</dbReference>
<evidence type="ECO:0000256" key="5">
    <source>
        <dbReference type="ARBA" id="ARBA00023242"/>
    </source>
</evidence>
<dbReference type="PANTHER" id="PTHR12945:SF0">
    <property type="entry name" value="TRNA (ADENINE(58)-N(1))-METHYLTRANSFERASE NON-CATALYTIC SUBUNIT TRM6"/>
    <property type="match status" value="1"/>
</dbReference>
<evidence type="ECO:0000256" key="3">
    <source>
        <dbReference type="ARBA" id="ARBA00021704"/>
    </source>
</evidence>
<proteinExistence type="inferred from homology"/>
<comment type="similarity">
    <text evidence="2">Belongs to the TRM6/GCD10 family.</text>
</comment>
<gene>
    <name evidence="7" type="ORF">OnM2_035036</name>
</gene>
<evidence type="ECO:0000256" key="1">
    <source>
        <dbReference type="ARBA" id="ARBA00004123"/>
    </source>
</evidence>
<dbReference type="STRING" id="212602.A0A420HXL1"/>
<dbReference type="InterPro" id="IPR017423">
    <property type="entry name" value="TRM6"/>
</dbReference>
<keyword evidence="4" id="KW-0819">tRNA processing</keyword>
<sequence length="568" mass="63920">MHKLVEPYSWIFLRLTSSSLKIFQAIPNTTITLPKYGSFSVNLLLSRPYYLTYELLDRLPTQKNSLLRVVPGLEINSDIIAEEDAALNLEQATIEKGVESEDKGSSSRPLMRSNREIVDSASRQTLTMAEIEDLKKMGTDAGKVIIEKLMSSHIGIEQKTSFSLAKYKLLKTKKYLKRFTVLPVDVPLLAQWMMEEKDATKILEIREEMLALIGSWANVHFSFMSSSNTNTSDEMKMSGRWLVVDETGGLLTASIAERMGILYPDSYSQKPESKNHDEVNDSMAMARTNTITLIHNNTQPNLSLLKYFSFLSDQQCHNFDSPLATNLHLINWLQLLTPDQDATYTSPIPQLDAVELSSMKSSRRAAYYRKLRRWKRTQFVITETLRGGFDGLAVVSQMDPVSLLKPLLPLLRSGAQVCIYSPYIEPLVELADLFSTSRRTAFVQSVPIGLEIFKSAQESSSIADTPIKSKFQLSQIENCCTSSVDFPLNPTLLLNSTVQSARIREWQVLPGRTHPVMTGRGGAEGYLFTGTKVLPAQGRVESRGKFSRKRAVVEEPIQIKDKRLKSVE</sequence>
<dbReference type="GO" id="GO:0030488">
    <property type="term" value="P:tRNA methylation"/>
    <property type="evidence" value="ECO:0007669"/>
    <property type="project" value="InterPro"/>
</dbReference>
<dbReference type="GO" id="GO:0031515">
    <property type="term" value="C:tRNA (m1A) methyltransferase complex"/>
    <property type="evidence" value="ECO:0007669"/>
    <property type="project" value="InterPro"/>
</dbReference>